<evidence type="ECO:0000313" key="1">
    <source>
        <dbReference type="EMBL" id="VYT91896.1"/>
    </source>
</evidence>
<dbReference type="RefSeq" id="WP_021842208.1">
    <property type="nucleotide sequence ID" value="NZ_CACRUX010000033.1"/>
</dbReference>
<proteinExistence type="predicted"/>
<organism evidence="1">
    <name type="scientific">Veillonella ratti</name>
    <dbReference type="NCBI Taxonomy" id="103892"/>
    <lineage>
        <taxon>Bacteria</taxon>
        <taxon>Bacillati</taxon>
        <taxon>Bacillota</taxon>
        <taxon>Negativicutes</taxon>
        <taxon>Veillonellales</taxon>
        <taxon>Veillonellaceae</taxon>
        <taxon>Veillonella</taxon>
    </lineage>
</organism>
<dbReference type="AlphaFoldDB" id="A0A6N3AQI0"/>
<sequence>MLIDSLVSVLKAIGKDIKTIADSVDKKADSADLSSKRDISNTEFTKSIAVKADDYSGIKLYNTAGGYARLECAPEHNTGIIASIIKRDKNDALKYVLSLPARNGTLATTEQIPELVRHVVDSWHNPANGAYWREWSDGWLEEGGYCPISGTPSIVTVSYHKPFKNPPIMTLTDVTKQDTTGGADVYKTPTTTNFSVILVRNNRQGFYWKAEGYKA</sequence>
<accession>A0A6N3AQI0</accession>
<dbReference type="EMBL" id="CACRUX010000033">
    <property type="protein sequence ID" value="VYT91896.1"/>
    <property type="molecule type" value="Genomic_DNA"/>
</dbReference>
<reference evidence="1" key="1">
    <citation type="submission" date="2019-11" db="EMBL/GenBank/DDBJ databases">
        <authorList>
            <person name="Feng L."/>
        </authorList>
    </citation>
    <scope>NUCLEOTIDE SEQUENCE</scope>
    <source>
        <strain evidence="1">VrattiLFYP33</strain>
    </source>
</reference>
<name>A0A6N3AQI0_9FIRM</name>
<gene>
    <name evidence="1" type="ORF">VRLFYP33_00780</name>
</gene>
<protein>
    <submittedName>
        <fullName evidence="1">Uncharacterized protein</fullName>
    </submittedName>
</protein>